<dbReference type="GO" id="GO:0006955">
    <property type="term" value="P:immune response"/>
    <property type="evidence" value="ECO:0007669"/>
    <property type="project" value="TreeGrafter"/>
</dbReference>
<feature type="chain" id="PRO_5035924670" description="Immunoglobulin domain-containing protein" evidence="12">
    <location>
        <begin position="36"/>
        <end position="318"/>
    </location>
</feature>
<evidence type="ECO:0000256" key="8">
    <source>
        <dbReference type="ARBA" id="ARBA00023170"/>
    </source>
</evidence>
<evidence type="ECO:0000256" key="2">
    <source>
        <dbReference type="ARBA" id="ARBA00022475"/>
    </source>
</evidence>
<feature type="domain" description="Immunoglobulin" evidence="13">
    <location>
        <begin position="37"/>
        <end position="135"/>
    </location>
</feature>
<evidence type="ECO:0000256" key="6">
    <source>
        <dbReference type="ARBA" id="ARBA00023136"/>
    </source>
</evidence>
<dbReference type="InterPro" id="IPR051713">
    <property type="entry name" value="T-cell_Activation_Regulation"/>
</dbReference>
<dbReference type="InterPro" id="IPR013783">
    <property type="entry name" value="Ig-like_fold"/>
</dbReference>
<dbReference type="GO" id="GO:0031295">
    <property type="term" value="P:T cell costimulation"/>
    <property type="evidence" value="ECO:0007669"/>
    <property type="project" value="TreeGrafter"/>
</dbReference>
<evidence type="ECO:0000256" key="10">
    <source>
        <dbReference type="ARBA" id="ARBA00023319"/>
    </source>
</evidence>
<dbReference type="OMA" id="ISICERQ"/>
<comment type="subcellular location">
    <subcellularLocation>
        <location evidence="1">Cell membrane</location>
        <topology evidence="1">Single-pass type I membrane protein</topology>
    </subcellularLocation>
</comment>
<feature type="signal peptide" evidence="12">
    <location>
        <begin position="1"/>
        <end position="35"/>
    </location>
</feature>
<keyword evidence="7" id="KW-1015">Disulfide bond</keyword>
<dbReference type="GO" id="GO:0007166">
    <property type="term" value="P:cell surface receptor signaling pathway"/>
    <property type="evidence" value="ECO:0007669"/>
    <property type="project" value="TreeGrafter"/>
</dbReference>
<dbReference type="GeneID" id="127361739"/>
<evidence type="ECO:0000313" key="15">
    <source>
        <dbReference type="Proteomes" id="UP000694389"/>
    </source>
</evidence>
<dbReference type="InterPro" id="IPR013106">
    <property type="entry name" value="Ig_V-set"/>
</dbReference>
<keyword evidence="10" id="KW-0393">Immunoglobulin domain</keyword>
<dbReference type="PANTHER" id="PTHR25466">
    <property type="entry name" value="T-LYMPHOCYTE ACTIVATION ANTIGEN"/>
    <property type="match status" value="1"/>
</dbReference>
<dbReference type="AlphaFoldDB" id="A0A8P4KFH1"/>
<accession>A0A8P4KFH1</accession>
<evidence type="ECO:0000259" key="13">
    <source>
        <dbReference type="SMART" id="SM00409"/>
    </source>
</evidence>
<dbReference type="SUPFAM" id="SSF48726">
    <property type="entry name" value="Immunoglobulin"/>
    <property type="match status" value="1"/>
</dbReference>
<reference evidence="14" key="2">
    <citation type="submission" date="2025-09" db="UniProtKB">
        <authorList>
            <consortium name="Ensembl"/>
        </authorList>
    </citation>
    <scope>IDENTIFICATION</scope>
</reference>
<dbReference type="GO" id="GO:0071222">
    <property type="term" value="P:cellular response to lipopolysaccharide"/>
    <property type="evidence" value="ECO:0007669"/>
    <property type="project" value="TreeGrafter"/>
</dbReference>
<keyword evidence="15" id="KW-1185">Reference proteome</keyword>
<dbReference type="GO" id="GO:0042102">
    <property type="term" value="P:positive regulation of T cell proliferation"/>
    <property type="evidence" value="ECO:0007669"/>
    <property type="project" value="TreeGrafter"/>
</dbReference>
<proteinExistence type="predicted"/>
<keyword evidence="4 12" id="KW-0732">Signal</keyword>
<dbReference type="OrthoDB" id="9904387at2759"/>
<evidence type="ECO:0000256" key="7">
    <source>
        <dbReference type="ARBA" id="ARBA00023157"/>
    </source>
</evidence>
<keyword evidence="2" id="KW-1003">Cell membrane</keyword>
<dbReference type="Pfam" id="PF07686">
    <property type="entry name" value="V-set"/>
    <property type="match status" value="1"/>
</dbReference>
<keyword evidence="9" id="KW-0325">Glycoprotein</keyword>
<dbReference type="SMART" id="SM00409">
    <property type="entry name" value="IG"/>
    <property type="match status" value="1"/>
</dbReference>
<keyword evidence="6 11" id="KW-0472">Membrane</keyword>
<organism evidence="14 15">
    <name type="scientific">Dicentrarchus labrax</name>
    <name type="common">European seabass</name>
    <name type="synonym">Morone labrax</name>
    <dbReference type="NCBI Taxonomy" id="13489"/>
    <lineage>
        <taxon>Eukaryota</taxon>
        <taxon>Metazoa</taxon>
        <taxon>Chordata</taxon>
        <taxon>Craniata</taxon>
        <taxon>Vertebrata</taxon>
        <taxon>Euteleostomi</taxon>
        <taxon>Actinopterygii</taxon>
        <taxon>Neopterygii</taxon>
        <taxon>Teleostei</taxon>
        <taxon>Neoteleostei</taxon>
        <taxon>Acanthomorphata</taxon>
        <taxon>Eupercaria</taxon>
        <taxon>Moronidae</taxon>
        <taxon>Dicentrarchus</taxon>
    </lineage>
</organism>
<evidence type="ECO:0000256" key="9">
    <source>
        <dbReference type="ARBA" id="ARBA00023180"/>
    </source>
</evidence>
<dbReference type="GO" id="GO:0009897">
    <property type="term" value="C:external side of plasma membrane"/>
    <property type="evidence" value="ECO:0007669"/>
    <property type="project" value="TreeGrafter"/>
</dbReference>
<dbReference type="RefSeq" id="XP_051252553.1">
    <property type="nucleotide sequence ID" value="XM_051396593.1"/>
</dbReference>
<evidence type="ECO:0000313" key="14">
    <source>
        <dbReference type="Ensembl" id="ENSDLAP00005072506.1"/>
    </source>
</evidence>
<evidence type="ECO:0000256" key="4">
    <source>
        <dbReference type="ARBA" id="ARBA00022729"/>
    </source>
</evidence>
<dbReference type="Gene3D" id="2.60.40.10">
    <property type="entry name" value="Immunoglobulins"/>
    <property type="match status" value="2"/>
</dbReference>
<keyword evidence="5 11" id="KW-1133">Transmembrane helix</keyword>
<evidence type="ECO:0000256" key="11">
    <source>
        <dbReference type="SAM" id="Phobius"/>
    </source>
</evidence>
<feature type="transmembrane region" description="Helical" evidence="11">
    <location>
        <begin position="247"/>
        <end position="264"/>
    </location>
</feature>
<evidence type="ECO:0000256" key="12">
    <source>
        <dbReference type="SAM" id="SignalP"/>
    </source>
</evidence>
<sequence length="318" mass="36114">MKASLYNPQHFVFSLRNSLLLALVTITWHISVTECVDLHLSGEVGGNVTIRCPFDKDRKILFFYFQKGDAFVNGYYEDRHMDHKKVPKWNNTRFDRANNTVYMYNLTVAHSGEYQCHIKYSGGDLKGKKIQLTVTANYSKPEVKQYCSNENQIFGCRVMCASHAGYPDKDIVWNVHGAQIWNVVNTSKTTDPHTMMFSVYSLAYYNCSNGPLEALSCSVGAVTSEMFSLCTQLKDPSEGGWPYMKEVAAILAVAFLMVTLLVWWKCRKRQRVSMLVSRSSSSSSSSSTRRCEGESSLKCNTRRGRSFLLKRIIQVVFG</sequence>
<evidence type="ECO:0000256" key="1">
    <source>
        <dbReference type="ARBA" id="ARBA00004251"/>
    </source>
</evidence>
<dbReference type="Ensembl" id="ENSDLAT00005077219.1">
    <property type="protein sequence ID" value="ENSDLAP00005072506.1"/>
    <property type="gene ID" value="ENSDLAG00005030448.1"/>
</dbReference>
<dbReference type="GO" id="GO:0042130">
    <property type="term" value="P:negative regulation of T cell proliferation"/>
    <property type="evidence" value="ECO:0007669"/>
    <property type="project" value="TreeGrafter"/>
</dbReference>
<dbReference type="Proteomes" id="UP000694389">
    <property type="component" value="Unassembled WGS sequence"/>
</dbReference>
<evidence type="ECO:0000256" key="5">
    <source>
        <dbReference type="ARBA" id="ARBA00022989"/>
    </source>
</evidence>
<evidence type="ECO:0000256" key="3">
    <source>
        <dbReference type="ARBA" id="ARBA00022692"/>
    </source>
</evidence>
<name>A0A8P4KFH1_DICLA</name>
<dbReference type="InterPro" id="IPR036179">
    <property type="entry name" value="Ig-like_dom_sf"/>
</dbReference>
<keyword evidence="8" id="KW-0675">Receptor</keyword>
<reference evidence="14" key="1">
    <citation type="submission" date="2025-08" db="UniProtKB">
        <authorList>
            <consortium name="Ensembl"/>
        </authorList>
    </citation>
    <scope>IDENTIFICATION</scope>
</reference>
<dbReference type="GeneTree" id="ENSGT00530000067879"/>
<keyword evidence="3 11" id="KW-0812">Transmembrane</keyword>
<dbReference type="InterPro" id="IPR003599">
    <property type="entry name" value="Ig_sub"/>
</dbReference>
<protein>
    <recommendedName>
        <fullName evidence="13">Immunoglobulin domain-containing protein</fullName>
    </recommendedName>
</protein>
<gene>
    <name evidence="14" type="primary">LOC127361739</name>
</gene>
<dbReference type="PANTHER" id="PTHR25466:SF2">
    <property type="entry name" value="T-LYMPHOCYTE ACTIVATION ANTIGEN CD86"/>
    <property type="match status" value="1"/>
</dbReference>